<dbReference type="InterPro" id="IPR050706">
    <property type="entry name" value="Cyclic-di-GMP_PDE-like"/>
</dbReference>
<dbReference type="InterPro" id="IPR000160">
    <property type="entry name" value="GGDEF_dom"/>
</dbReference>
<dbReference type="Pfam" id="PF00563">
    <property type="entry name" value="EAL"/>
    <property type="match status" value="1"/>
</dbReference>
<dbReference type="PANTHER" id="PTHR33121:SF79">
    <property type="entry name" value="CYCLIC DI-GMP PHOSPHODIESTERASE PDED-RELATED"/>
    <property type="match status" value="1"/>
</dbReference>
<dbReference type="PANTHER" id="PTHR33121">
    <property type="entry name" value="CYCLIC DI-GMP PHOSPHODIESTERASE PDEF"/>
    <property type="match status" value="1"/>
</dbReference>
<keyword evidence="4" id="KW-1185">Reference proteome</keyword>
<evidence type="ECO:0000313" key="4">
    <source>
        <dbReference type="Proteomes" id="UP000664122"/>
    </source>
</evidence>
<dbReference type="NCBIfam" id="TIGR00254">
    <property type="entry name" value="GGDEF"/>
    <property type="match status" value="1"/>
</dbReference>
<dbReference type="InterPro" id="IPR035919">
    <property type="entry name" value="EAL_sf"/>
</dbReference>
<dbReference type="Pfam" id="PF00990">
    <property type="entry name" value="GGDEF"/>
    <property type="match status" value="1"/>
</dbReference>
<dbReference type="InterPro" id="IPR029787">
    <property type="entry name" value="Nucleotide_cyclase"/>
</dbReference>
<feature type="domain" description="EAL" evidence="1">
    <location>
        <begin position="236"/>
        <end position="484"/>
    </location>
</feature>
<proteinExistence type="predicted"/>
<comment type="caution">
    <text evidence="3">The sequence shown here is derived from an EMBL/GenBank/DDBJ whole genome shotgun (WGS) entry which is preliminary data.</text>
</comment>
<gene>
    <name evidence="3" type="ORF">J1C48_06675</name>
</gene>
<dbReference type="Gene3D" id="3.30.70.270">
    <property type="match status" value="1"/>
</dbReference>
<dbReference type="SMART" id="SM00267">
    <property type="entry name" value="GGDEF"/>
    <property type="match status" value="1"/>
</dbReference>
<dbReference type="SUPFAM" id="SSF141868">
    <property type="entry name" value="EAL domain-like"/>
    <property type="match status" value="1"/>
</dbReference>
<dbReference type="CDD" id="cd01949">
    <property type="entry name" value="GGDEF"/>
    <property type="match status" value="1"/>
</dbReference>
<dbReference type="Proteomes" id="UP000664122">
    <property type="component" value="Unassembled WGS sequence"/>
</dbReference>
<organism evidence="3 4">
    <name type="scientific">Jiella flava</name>
    <dbReference type="NCBI Taxonomy" id="2816857"/>
    <lineage>
        <taxon>Bacteria</taxon>
        <taxon>Pseudomonadati</taxon>
        <taxon>Pseudomonadota</taxon>
        <taxon>Alphaproteobacteria</taxon>
        <taxon>Hyphomicrobiales</taxon>
        <taxon>Aurantimonadaceae</taxon>
        <taxon>Jiella</taxon>
    </lineage>
</organism>
<name>A0A939JVA8_9HYPH</name>
<dbReference type="RefSeq" id="WP_207257013.1">
    <property type="nucleotide sequence ID" value="NZ_JAFMPP010000004.1"/>
</dbReference>
<dbReference type="AlphaFoldDB" id="A0A939JVA8"/>
<dbReference type="CDD" id="cd01948">
    <property type="entry name" value="EAL"/>
    <property type="match status" value="1"/>
</dbReference>
<dbReference type="PROSITE" id="PS50887">
    <property type="entry name" value="GGDEF"/>
    <property type="match status" value="1"/>
</dbReference>
<dbReference type="GO" id="GO:0071111">
    <property type="term" value="F:cyclic-guanylate-specific phosphodiesterase activity"/>
    <property type="evidence" value="ECO:0007669"/>
    <property type="project" value="InterPro"/>
</dbReference>
<protein>
    <submittedName>
        <fullName evidence="3">Bifunctional diguanylate cyclase/phosphodiesterase</fullName>
    </submittedName>
</protein>
<dbReference type="Gene3D" id="3.20.20.450">
    <property type="entry name" value="EAL domain"/>
    <property type="match status" value="1"/>
</dbReference>
<dbReference type="InterPro" id="IPR001633">
    <property type="entry name" value="EAL_dom"/>
</dbReference>
<dbReference type="EMBL" id="JAFMPP010000004">
    <property type="protein sequence ID" value="MBO0662254.1"/>
    <property type="molecule type" value="Genomic_DNA"/>
</dbReference>
<evidence type="ECO:0000313" key="3">
    <source>
        <dbReference type="EMBL" id="MBO0662254.1"/>
    </source>
</evidence>
<dbReference type="SUPFAM" id="SSF55073">
    <property type="entry name" value="Nucleotide cyclase"/>
    <property type="match status" value="1"/>
</dbReference>
<accession>A0A939JVA8</accession>
<dbReference type="InterPro" id="IPR043128">
    <property type="entry name" value="Rev_trsase/Diguanyl_cyclase"/>
</dbReference>
<dbReference type="SMART" id="SM00052">
    <property type="entry name" value="EAL"/>
    <property type="match status" value="1"/>
</dbReference>
<evidence type="ECO:0000259" key="2">
    <source>
        <dbReference type="PROSITE" id="PS50887"/>
    </source>
</evidence>
<dbReference type="PROSITE" id="PS50883">
    <property type="entry name" value="EAL"/>
    <property type="match status" value="1"/>
</dbReference>
<reference evidence="3" key="1">
    <citation type="submission" date="2021-03" db="EMBL/GenBank/DDBJ databases">
        <title>Whole genome sequence of Jiella sp. CQZ9-1.</title>
        <authorList>
            <person name="Tuo L."/>
        </authorList>
    </citation>
    <scope>NUCLEOTIDE SEQUENCE</scope>
    <source>
        <strain evidence="3">CQZ9-1</strain>
    </source>
</reference>
<feature type="domain" description="GGDEF" evidence="2">
    <location>
        <begin position="96"/>
        <end position="227"/>
    </location>
</feature>
<evidence type="ECO:0000259" key="1">
    <source>
        <dbReference type="PROSITE" id="PS50883"/>
    </source>
</evidence>
<sequence>MSIIAVLALIDVLCAYEVFDLHRSMTSVLIVEAAGGCLAMVCLFRMRHHFSMIIREQEAIYREQAQGFRCDEVTGALARAPLIADCEEALRDRQTGFGYFLHIDLDYLKQINDSYGHAKGDVALRHAANIAKAVAPSAIFGRLGGDEFAMLVAEQPHSEALSFANRYLAQLSMTVWHENQPMNLSASIGVALVLPEIASFDELVHRADLALYESKRNGKAQATLFEVEMMRDHRHTRLIERELRAAILLNELELAYQPLFDGNQEMVGCEALVRWRHSLRGVIPPSDFIPVAERSVLIDLLGEWVLRRACRDMKAFPNLCFNVNFSPNQFKRDNVVAMVEAVLAESGIPAERLVVEITESTAMSDRADVKARLNSLRELGVKIALDDFGAGFSGFAYLQAFPVDIIKIDRAFVSKLGATAASDVMVTALVSVAHAFDVKVVAEGIETESQLELGKLAGADVFQGFFLSRPLSLAGIEALYSARLGSNLLPRSKAKCKALQDVV</sequence>